<sequence>MSYIPWLDIHQDDFPPTHQALDDPNGLLAAGGDLSPARLVHAYSLGIFPWFSEGEPLLWWSPSPRCVLYPDQVHTSKSLKKLMRKGLFTVTIDQQFEQVIQHCGDTRQHEGTWITEELSEAFINLHHQGYAHSVECWQEGELVGGLYGMTINRVFFGESMFSLKANASKVALVFLCERLNALGYSLLDCQVKTDHLVSMGAIEIPREDFESVLYANREKGITPGKVKLDRMELDKD</sequence>
<keyword evidence="17" id="KW-1185">Reference proteome</keyword>
<evidence type="ECO:0000256" key="10">
    <source>
        <dbReference type="ARBA" id="ARBA00066767"/>
    </source>
</evidence>
<dbReference type="HAMAP" id="MF_00688">
    <property type="entry name" value="Leu_Phe_trans"/>
    <property type="match status" value="1"/>
</dbReference>
<evidence type="ECO:0000256" key="3">
    <source>
        <dbReference type="ARBA" id="ARBA00022679"/>
    </source>
</evidence>
<dbReference type="Gene3D" id="3.30.70.3550">
    <property type="entry name" value="Leucyl/phenylalanyl-tRNA-protein transferase, N-terminal domain"/>
    <property type="match status" value="1"/>
</dbReference>
<comment type="caution">
    <text evidence="16">The sequence shown here is derived from an EMBL/GenBank/DDBJ whole genome shotgun (WGS) entry which is preliminary data.</text>
</comment>
<dbReference type="InterPro" id="IPR042203">
    <property type="entry name" value="Leu/Phe-tRNA_Trfase_C"/>
</dbReference>
<evidence type="ECO:0000256" key="9">
    <source>
        <dbReference type="ARBA" id="ARBA00061535"/>
    </source>
</evidence>
<comment type="function">
    <text evidence="8 15">Functions in the N-end rule pathway of protein degradation where it conjugates Leu, Phe and, less efficiently, Met from aminoacyl-tRNAs to the N-termini of proteins containing an N-terminal arginine or lysine.</text>
</comment>
<dbReference type="InterPro" id="IPR004616">
    <property type="entry name" value="Leu/Phe-tRNA_Trfase"/>
</dbReference>
<keyword evidence="4 15" id="KW-0012">Acyltransferase</keyword>
<dbReference type="PANTHER" id="PTHR30098">
    <property type="entry name" value="LEUCYL/PHENYLALANYL-TRNA--PROTEIN TRANSFERASE"/>
    <property type="match status" value="1"/>
</dbReference>
<dbReference type="Gene3D" id="3.40.630.70">
    <property type="entry name" value="Leucyl/phenylalanyl-tRNA-protein transferase, C-terminal domain"/>
    <property type="match status" value="1"/>
</dbReference>
<accession>A0AA37WND3</accession>
<keyword evidence="3 15" id="KW-0808">Transferase</keyword>
<evidence type="ECO:0000256" key="11">
    <source>
        <dbReference type="ARBA" id="ARBA00074372"/>
    </source>
</evidence>
<comment type="catalytic activity">
    <reaction evidence="6 15">
        <text>N-terminal L-arginyl-[protein] + L-leucyl-tRNA(Leu) = N-terminal L-leucyl-L-arginyl-[protein] + tRNA(Leu) + H(+)</text>
        <dbReference type="Rhea" id="RHEA:50416"/>
        <dbReference type="Rhea" id="RHEA-COMP:9613"/>
        <dbReference type="Rhea" id="RHEA-COMP:9622"/>
        <dbReference type="Rhea" id="RHEA-COMP:12672"/>
        <dbReference type="Rhea" id="RHEA-COMP:12673"/>
        <dbReference type="ChEBI" id="CHEBI:15378"/>
        <dbReference type="ChEBI" id="CHEBI:64719"/>
        <dbReference type="ChEBI" id="CHEBI:78442"/>
        <dbReference type="ChEBI" id="CHEBI:78494"/>
        <dbReference type="ChEBI" id="CHEBI:133044"/>
        <dbReference type="EC" id="2.3.2.6"/>
    </reaction>
</comment>
<dbReference type="Pfam" id="PF03588">
    <property type="entry name" value="Leu_Phe_trans"/>
    <property type="match status" value="1"/>
</dbReference>
<name>A0AA37WND3_9GAMM</name>
<evidence type="ECO:0000313" key="17">
    <source>
        <dbReference type="Proteomes" id="UP001156870"/>
    </source>
</evidence>
<dbReference type="Proteomes" id="UP001156870">
    <property type="component" value="Unassembled WGS sequence"/>
</dbReference>
<dbReference type="PANTHER" id="PTHR30098:SF2">
    <property type="entry name" value="LEUCYL_PHENYLALANYL-TRNA--PROTEIN TRANSFERASE"/>
    <property type="match status" value="1"/>
</dbReference>
<proteinExistence type="inferred from homology"/>
<dbReference type="GO" id="GO:0008914">
    <property type="term" value="F:leucyl-tRNA--protein transferase activity"/>
    <property type="evidence" value="ECO:0007669"/>
    <property type="project" value="UniProtKB-UniRule"/>
</dbReference>
<protein>
    <recommendedName>
        <fullName evidence="11 15">Leucyl/phenylalanyl-tRNA--protein transferase</fullName>
        <ecNumber evidence="10 15">2.3.2.6</ecNumber>
    </recommendedName>
    <alternativeName>
        <fullName evidence="12 15">L/F-transferase</fullName>
    </alternativeName>
    <alternativeName>
        <fullName evidence="13 15">Leucyltransferase</fullName>
    </alternativeName>
    <alternativeName>
        <fullName evidence="14 15">Phenyalanyltransferase</fullName>
    </alternativeName>
</protein>
<evidence type="ECO:0000256" key="2">
    <source>
        <dbReference type="ARBA" id="ARBA00022490"/>
    </source>
</evidence>
<dbReference type="EMBL" id="BSPD01000079">
    <property type="protein sequence ID" value="GLS27453.1"/>
    <property type="molecule type" value="Genomic_DNA"/>
</dbReference>
<evidence type="ECO:0000313" key="16">
    <source>
        <dbReference type="EMBL" id="GLS27453.1"/>
    </source>
</evidence>
<dbReference type="RefSeq" id="WP_232595002.1">
    <property type="nucleotide sequence ID" value="NZ_BSPD01000079.1"/>
</dbReference>
<evidence type="ECO:0000256" key="14">
    <source>
        <dbReference type="ARBA" id="ARBA00083640"/>
    </source>
</evidence>
<evidence type="ECO:0000256" key="7">
    <source>
        <dbReference type="ARBA" id="ARBA00051538"/>
    </source>
</evidence>
<dbReference type="SUPFAM" id="SSF55729">
    <property type="entry name" value="Acyl-CoA N-acyltransferases (Nat)"/>
    <property type="match status" value="1"/>
</dbReference>
<dbReference type="InterPro" id="IPR016181">
    <property type="entry name" value="Acyl_CoA_acyltransferase"/>
</dbReference>
<organism evidence="16 17">
    <name type="scientific">Marinibactrum halimedae</name>
    <dbReference type="NCBI Taxonomy" id="1444977"/>
    <lineage>
        <taxon>Bacteria</taxon>
        <taxon>Pseudomonadati</taxon>
        <taxon>Pseudomonadota</taxon>
        <taxon>Gammaproteobacteria</taxon>
        <taxon>Cellvibrionales</taxon>
        <taxon>Cellvibrionaceae</taxon>
        <taxon>Marinibactrum</taxon>
    </lineage>
</organism>
<evidence type="ECO:0000256" key="12">
    <source>
        <dbReference type="ARBA" id="ARBA00077136"/>
    </source>
</evidence>
<evidence type="ECO:0000256" key="1">
    <source>
        <dbReference type="ARBA" id="ARBA00004496"/>
    </source>
</evidence>
<comment type="catalytic activity">
    <reaction evidence="5 15">
        <text>L-phenylalanyl-tRNA(Phe) + an N-terminal L-alpha-aminoacyl-[protein] = an N-terminal L-phenylalanyl-L-alpha-aminoacyl-[protein] + tRNA(Phe)</text>
        <dbReference type="Rhea" id="RHEA:43632"/>
        <dbReference type="Rhea" id="RHEA-COMP:9668"/>
        <dbReference type="Rhea" id="RHEA-COMP:9699"/>
        <dbReference type="Rhea" id="RHEA-COMP:10636"/>
        <dbReference type="Rhea" id="RHEA-COMP:10637"/>
        <dbReference type="ChEBI" id="CHEBI:78442"/>
        <dbReference type="ChEBI" id="CHEBI:78531"/>
        <dbReference type="ChEBI" id="CHEBI:78597"/>
        <dbReference type="ChEBI" id="CHEBI:83561"/>
        <dbReference type="EC" id="2.3.2.6"/>
    </reaction>
</comment>
<evidence type="ECO:0000256" key="5">
    <source>
        <dbReference type="ARBA" id="ARBA00050607"/>
    </source>
</evidence>
<gene>
    <name evidence="15 16" type="primary">aat</name>
    <name evidence="16" type="ORF">GCM10007877_31720</name>
</gene>
<dbReference type="GO" id="GO:0005737">
    <property type="term" value="C:cytoplasm"/>
    <property type="evidence" value="ECO:0007669"/>
    <property type="project" value="UniProtKB-SubCell"/>
</dbReference>
<evidence type="ECO:0000256" key="6">
    <source>
        <dbReference type="ARBA" id="ARBA00050652"/>
    </source>
</evidence>
<comment type="similarity">
    <text evidence="9 15">Belongs to the L/F-transferase family.</text>
</comment>
<evidence type="ECO:0000256" key="4">
    <source>
        <dbReference type="ARBA" id="ARBA00023315"/>
    </source>
</evidence>
<comment type="catalytic activity">
    <reaction evidence="7 15">
        <text>N-terminal L-lysyl-[protein] + L-leucyl-tRNA(Leu) = N-terminal L-leucyl-L-lysyl-[protein] + tRNA(Leu) + H(+)</text>
        <dbReference type="Rhea" id="RHEA:12340"/>
        <dbReference type="Rhea" id="RHEA-COMP:9613"/>
        <dbReference type="Rhea" id="RHEA-COMP:9622"/>
        <dbReference type="Rhea" id="RHEA-COMP:12670"/>
        <dbReference type="Rhea" id="RHEA-COMP:12671"/>
        <dbReference type="ChEBI" id="CHEBI:15378"/>
        <dbReference type="ChEBI" id="CHEBI:65249"/>
        <dbReference type="ChEBI" id="CHEBI:78442"/>
        <dbReference type="ChEBI" id="CHEBI:78494"/>
        <dbReference type="ChEBI" id="CHEBI:133043"/>
        <dbReference type="EC" id="2.3.2.6"/>
    </reaction>
</comment>
<dbReference type="NCBIfam" id="TIGR00667">
    <property type="entry name" value="aat"/>
    <property type="match status" value="1"/>
</dbReference>
<dbReference type="EC" id="2.3.2.6" evidence="10 15"/>
<reference evidence="16 17" key="1">
    <citation type="journal article" date="2014" name="Int. J. Syst. Evol. Microbiol.">
        <title>Complete genome sequence of Corynebacterium casei LMG S-19264T (=DSM 44701T), isolated from a smear-ripened cheese.</title>
        <authorList>
            <consortium name="US DOE Joint Genome Institute (JGI-PGF)"/>
            <person name="Walter F."/>
            <person name="Albersmeier A."/>
            <person name="Kalinowski J."/>
            <person name="Ruckert C."/>
        </authorList>
    </citation>
    <scope>NUCLEOTIDE SEQUENCE [LARGE SCALE GENOMIC DNA]</scope>
    <source>
        <strain evidence="16 17">NBRC 110095</strain>
    </source>
</reference>
<comment type="subcellular location">
    <subcellularLocation>
        <location evidence="1 15">Cytoplasm</location>
    </subcellularLocation>
</comment>
<keyword evidence="2 15" id="KW-0963">Cytoplasm</keyword>
<dbReference type="GO" id="GO:0030163">
    <property type="term" value="P:protein catabolic process"/>
    <property type="evidence" value="ECO:0007669"/>
    <property type="project" value="UniProtKB-UniRule"/>
</dbReference>
<dbReference type="FunFam" id="3.30.70.3550:FF:000001">
    <property type="entry name" value="Leucyl/phenylalanyl-tRNA--protein transferase"/>
    <property type="match status" value="1"/>
</dbReference>
<dbReference type="InterPro" id="IPR042221">
    <property type="entry name" value="Leu/Phe-tRNA_Trfase_N"/>
</dbReference>
<evidence type="ECO:0000256" key="8">
    <source>
        <dbReference type="ARBA" id="ARBA00054043"/>
    </source>
</evidence>
<evidence type="ECO:0000256" key="13">
    <source>
        <dbReference type="ARBA" id="ARBA00077165"/>
    </source>
</evidence>
<evidence type="ECO:0000256" key="15">
    <source>
        <dbReference type="HAMAP-Rule" id="MF_00688"/>
    </source>
</evidence>
<dbReference type="FunFam" id="3.40.630.70:FF:000001">
    <property type="entry name" value="Leucyl/phenylalanyl-tRNA--protein transferase"/>
    <property type="match status" value="1"/>
</dbReference>
<dbReference type="AlphaFoldDB" id="A0AA37WND3"/>